<keyword evidence="1" id="KW-0472">Membrane</keyword>
<keyword evidence="1" id="KW-0812">Transmembrane</keyword>
<organism evidence="2 3">
    <name type="scientific">Parasponia andersonii</name>
    <name type="common">Sponia andersonii</name>
    <dbReference type="NCBI Taxonomy" id="3476"/>
    <lineage>
        <taxon>Eukaryota</taxon>
        <taxon>Viridiplantae</taxon>
        <taxon>Streptophyta</taxon>
        <taxon>Embryophyta</taxon>
        <taxon>Tracheophyta</taxon>
        <taxon>Spermatophyta</taxon>
        <taxon>Magnoliopsida</taxon>
        <taxon>eudicotyledons</taxon>
        <taxon>Gunneridae</taxon>
        <taxon>Pentapetalae</taxon>
        <taxon>rosids</taxon>
        <taxon>fabids</taxon>
        <taxon>Rosales</taxon>
        <taxon>Cannabaceae</taxon>
        <taxon>Parasponia</taxon>
    </lineage>
</organism>
<gene>
    <name evidence="2" type="ORF">PanWU01x14_087490</name>
</gene>
<dbReference type="AlphaFoldDB" id="A0A2P5D8P1"/>
<sequence length="35" mass="4394">MPTHRYASFMFFSRLQLWRFTYFLPSFLIVSRSFL</sequence>
<keyword evidence="1" id="KW-1133">Transmembrane helix</keyword>
<dbReference type="Proteomes" id="UP000237105">
    <property type="component" value="Unassembled WGS sequence"/>
</dbReference>
<evidence type="ECO:0000313" key="3">
    <source>
        <dbReference type="Proteomes" id="UP000237105"/>
    </source>
</evidence>
<proteinExistence type="predicted"/>
<accession>A0A2P5D8P1</accession>
<comment type="caution">
    <text evidence="2">The sequence shown here is derived from an EMBL/GenBank/DDBJ whole genome shotgun (WGS) entry which is preliminary data.</text>
</comment>
<feature type="transmembrane region" description="Helical" evidence="1">
    <location>
        <begin position="6"/>
        <end position="30"/>
    </location>
</feature>
<dbReference type="EMBL" id="JXTB01000055">
    <property type="protein sequence ID" value="PON69626.1"/>
    <property type="molecule type" value="Genomic_DNA"/>
</dbReference>
<reference evidence="3" key="1">
    <citation type="submission" date="2016-06" db="EMBL/GenBank/DDBJ databases">
        <title>Parallel loss of symbiosis genes in relatives of nitrogen-fixing non-legume Parasponia.</title>
        <authorList>
            <person name="Van Velzen R."/>
            <person name="Holmer R."/>
            <person name="Bu F."/>
            <person name="Rutten L."/>
            <person name="Van Zeijl A."/>
            <person name="Liu W."/>
            <person name="Santuari L."/>
            <person name="Cao Q."/>
            <person name="Sharma T."/>
            <person name="Shen D."/>
            <person name="Roswanjaya Y."/>
            <person name="Wardhani T."/>
            <person name="Kalhor M.S."/>
            <person name="Jansen J."/>
            <person name="Van den Hoogen J."/>
            <person name="Gungor B."/>
            <person name="Hartog M."/>
            <person name="Hontelez J."/>
            <person name="Verver J."/>
            <person name="Yang W.-C."/>
            <person name="Schijlen E."/>
            <person name="Repin R."/>
            <person name="Schilthuizen M."/>
            <person name="Schranz E."/>
            <person name="Heidstra R."/>
            <person name="Miyata K."/>
            <person name="Fedorova E."/>
            <person name="Kohlen W."/>
            <person name="Bisseling T."/>
            <person name="Smit S."/>
            <person name="Geurts R."/>
        </authorList>
    </citation>
    <scope>NUCLEOTIDE SEQUENCE [LARGE SCALE GENOMIC DNA]</scope>
    <source>
        <strain evidence="3">cv. WU1-14</strain>
    </source>
</reference>
<evidence type="ECO:0000313" key="2">
    <source>
        <dbReference type="EMBL" id="PON69626.1"/>
    </source>
</evidence>
<evidence type="ECO:0000256" key="1">
    <source>
        <dbReference type="SAM" id="Phobius"/>
    </source>
</evidence>
<protein>
    <submittedName>
        <fullName evidence="2">Uncharacterized protein</fullName>
    </submittedName>
</protein>
<keyword evidence="3" id="KW-1185">Reference proteome</keyword>
<name>A0A2P5D8P1_PARAD</name>